<evidence type="ECO:0000259" key="7">
    <source>
        <dbReference type="Pfam" id="PF17917"/>
    </source>
</evidence>
<evidence type="ECO:0000313" key="8">
    <source>
        <dbReference type="EMBL" id="PIA12888.1"/>
    </source>
</evidence>
<feature type="domain" description="Reverse transcriptase RNase H-like" evidence="7">
    <location>
        <begin position="54"/>
        <end position="168"/>
    </location>
</feature>
<dbReference type="InterPro" id="IPR043502">
    <property type="entry name" value="DNA/RNA_pol_sf"/>
</dbReference>
<name>A0A2G5B1I9_COERN</name>
<evidence type="ECO:0000256" key="4">
    <source>
        <dbReference type="ARBA" id="ARBA00022759"/>
    </source>
</evidence>
<dbReference type="Proteomes" id="UP000242474">
    <property type="component" value="Unassembled WGS sequence"/>
</dbReference>
<keyword evidence="2" id="KW-0548">Nucleotidyltransferase</keyword>
<dbReference type="InterPro" id="IPR041373">
    <property type="entry name" value="RT_RNaseH"/>
</dbReference>
<proteinExistence type="predicted"/>
<keyword evidence="5" id="KW-0378">Hydrolase</keyword>
<evidence type="ECO:0000256" key="6">
    <source>
        <dbReference type="ARBA" id="ARBA00022918"/>
    </source>
</evidence>
<dbReference type="OrthoDB" id="5592677at2759"/>
<dbReference type="AlphaFoldDB" id="A0A2G5B1I9"/>
<sequence length="334" mass="37745">MFAATDDVEILGMCWSANRTWKVPDHRVEMLQSLEMPCTITEETRSLYIPPLGAPLTLCVDAAAVGIGAVSLAHHVQDSADDETEITTMEEKLLPVAYFSKVFDGSQGYRHSTWRKAKAVVEAVKHFYAYLDGCVNLHIKSDASNVIGLYSHITGNDSDELSRFRAELTSLGVMREMLVHRPVGAMESESDSNDSFITASENIMLEPEQNIVGMMMADMDEYDDDDWSDSDDQAPMDRCTIFNLIHDGDIQRWIEICQARDETEEEDYTPDMDEVEFMHIHNNILEYVVPTHIPGIQSRWVPVLPLHAAENFVKQAHKELAHPGYTRTLAYVDE</sequence>
<accession>A0A2G5B1I9</accession>
<evidence type="ECO:0000256" key="2">
    <source>
        <dbReference type="ARBA" id="ARBA00022695"/>
    </source>
</evidence>
<keyword evidence="9" id="KW-1185">Reference proteome</keyword>
<evidence type="ECO:0000256" key="1">
    <source>
        <dbReference type="ARBA" id="ARBA00022679"/>
    </source>
</evidence>
<keyword evidence="6" id="KW-0695">RNA-directed DNA polymerase</keyword>
<reference evidence="8 9" key="1">
    <citation type="journal article" date="2015" name="Genome Biol. Evol.">
        <title>Phylogenomic analyses indicate that early fungi evolved digesting cell walls of algal ancestors of land plants.</title>
        <authorList>
            <person name="Chang Y."/>
            <person name="Wang S."/>
            <person name="Sekimoto S."/>
            <person name="Aerts A.L."/>
            <person name="Choi C."/>
            <person name="Clum A."/>
            <person name="LaButti K.M."/>
            <person name="Lindquist E.A."/>
            <person name="Yee Ngan C."/>
            <person name="Ohm R.A."/>
            <person name="Salamov A.A."/>
            <person name="Grigoriev I.V."/>
            <person name="Spatafora J.W."/>
            <person name="Berbee M.L."/>
        </authorList>
    </citation>
    <scope>NUCLEOTIDE SEQUENCE [LARGE SCALE GENOMIC DNA]</scope>
    <source>
        <strain evidence="8 9">NRRL 1564</strain>
    </source>
</reference>
<keyword evidence="1" id="KW-0808">Transferase</keyword>
<dbReference type="Pfam" id="PF17917">
    <property type="entry name" value="RT_RNaseH"/>
    <property type="match status" value="1"/>
</dbReference>
<dbReference type="EMBL" id="KZ303558">
    <property type="protein sequence ID" value="PIA12888.1"/>
    <property type="molecule type" value="Genomic_DNA"/>
</dbReference>
<dbReference type="GO" id="GO:0004519">
    <property type="term" value="F:endonuclease activity"/>
    <property type="evidence" value="ECO:0007669"/>
    <property type="project" value="UniProtKB-KW"/>
</dbReference>
<keyword evidence="4" id="KW-0255">Endonuclease</keyword>
<organism evidence="8 9">
    <name type="scientific">Coemansia reversa (strain ATCC 12441 / NRRL 1564)</name>
    <dbReference type="NCBI Taxonomy" id="763665"/>
    <lineage>
        <taxon>Eukaryota</taxon>
        <taxon>Fungi</taxon>
        <taxon>Fungi incertae sedis</taxon>
        <taxon>Zoopagomycota</taxon>
        <taxon>Kickxellomycotina</taxon>
        <taxon>Kickxellomycetes</taxon>
        <taxon>Kickxellales</taxon>
        <taxon>Kickxellaceae</taxon>
        <taxon>Coemansia</taxon>
    </lineage>
</organism>
<dbReference type="SUPFAM" id="SSF56672">
    <property type="entry name" value="DNA/RNA polymerases"/>
    <property type="match status" value="1"/>
</dbReference>
<evidence type="ECO:0000256" key="3">
    <source>
        <dbReference type="ARBA" id="ARBA00022722"/>
    </source>
</evidence>
<keyword evidence="3" id="KW-0540">Nuclease</keyword>
<evidence type="ECO:0000313" key="9">
    <source>
        <dbReference type="Proteomes" id="UP000242474"/>
    </source>
</evidence>
<evidence type="ECO:0000256" key="5">
    <source>
        <dbReference type="ARBA" id="ARBA00022801"/>
    </source>
</evidence>
<gene>
    <name evidence="8" type="ORF">COEREDRAFT_12021</name>
</gene>
<protein>
    <recommendedName>
        <fullName evidence="7">Reverse transcriptase RNase H-like domain-containing protein</fullName>
    </recommendedName>
</protein>
<dbReference type="GO" id="GO:0003964">
    <property type="term" value="F:RNA-directed DNA polymerase activity"/>
    <property type="evidence" value="ECO:0007669"/>
    <property type="project" value="UniProtKB-KW"/>
</dbReference>
<dbReference type="GO" id="GO:0016787">
    <property type="term" value="F:hydrolase activity"/>
    <property type="evidence" value="ECO:0007669"/>
    <property type="project" value="UniProtKB-KW"/>
</dbReference>